<dbReference type="EMBL" id="HBIZ01024229">
    <property type="protein sequence ID" value="CAE0762723.1"/>
    <property type="molecule type" value="Transcribed_RNA"/>
</dbReference>
<keyword evidence="2" id="KW-1133">Transmembrane helix</keyword>
<dbReference type="AlphaFoldDB" id="A0A7S4BDV3"/>
<feature type="region of interest" description="Disordered" evidence="1">
    <location>
        <begin position="288"/>
        <end position="322"/>
    </location>
</feature>
<gene>
    <name evidence="3" type="ORF">PCAR00345_LOCUS15335</name>
</gene>
<feature type="compositionally biased region" description="Low complexity" evidence="1">
    <location>
        <begin position="309"/>
        <end position="320"/>
    </location>
</feature>
<feature type="region of interest" description="Disordered" evidence="1">
    <location>
        <begin position="524"/>
        <end position="543"/>
    </location>
</feature>
<keyword evidence="2" id="KW-0472">Membrane</keyword>
<feature type="compositionally biased region" description="Polar residues" evidence="1">
    <location>
        <begin position="195"/>
        <end position="205"/>
    </location>
</feature>
<organism evidence="3">
    <name type="scientific">Chrysotila carterae</name>
    <name type="common">Marine alga</name>
    <name type="synonym">Syracosphaera carterae</name>
    <dbReference type="NCBI Taxonomy" id="13221"/>
    <lineage>
        <taxon>Eukaryota</taxon>
        <taxon>Haptista</taxon>
        <taxon>Haptophyta</taxon>
        <taxon>Prymnesiophyceae</taxon>
        <taxon>Isochrysidales</taxon>
        <taxon>Isochrysidaceae</taxon>
        <taxon>Chrysotila</taxon>
    </lineage>
</organism>
<feature type="region of interest" description="Disordered" evidence="1">
    <location>
        <begin position="643"/>
        <end position="683"/>
    </location>
</feature>
<feature type="region of interest" description="Disordered" evidence="1">
    <location>
        <begin position="397"/>
        <end position="427"/>
    </location>
</feature>
<feature type="compositionally biased region" description="Low complexity" evidence="1">
    <location>
        <begin position="213"/>
        <end position="224"/>
    </location>
</feature>
<evidence type="ECO:0000256" key="2">
    <source>
        <dbReference type="SAM" id="Phobius"/>
    </source>
</evidence>
<evidence type="ECO:0000256" key="1">
    <source>
        <dbReference type="SAM" id="MobiDB-lite"/>
    </source>
</evidence>
<feature type="region of interest" description="Disordered" evidence="1">
    <location>
        <begin position="688"/>
        <end position="707"/>
    </location>
</feature>
<keyword evidence="2" id="KW-0812">Transmembrane</keyword>
<feature type="compositionally biased region" description="Pro residues" evidence="1">
    <location>
        <begin position="757"/>
        <end position="777"/>
    </location>
</feature>
<feature type="region of interest" description="Disordered" evidence="1">
    <location>
        <begin position="715"/>
        <end position="839"/>
    </location>
</feature>
<feature type="compositionally biased region" description="Low complexity" evidence="1">
    <location>
        <begin position="731"/>
        <end position="756"/>
    </location>
</feature>
<feature type="compositionally biased region" description="Pro residues" evidence="1">
    <location>
        <begin position="830"/>
        <end position="839"/>
    </location>
</feature>
<feature type="region of interest" description="Disordered" evidence="1">
    <location>
        <begin position="148"/>
        <end position="234"/>
    </location>
</feature>
<feature type="compositionally biased region" description="Basic and acidic residues" evidence="1">
    <location>
        <begin position="805"/>
        <end position="814"/>
    </location>
</feature>
<proteinExistence type="predicted"/>
<feature type="compositionally biased region" description="Basic and acidic residues" evidence="1">
    <location>
        <begin position="716"/>
        <end position="730"/>
    </location>
</feature>
<protein>
    <submittedName>
        <fullName evidence="3">Uncharacterized protein</fullName>
    </submittedName>
</protein>
<feature type="compositionally biased region" description="Low complexity" evidence="1">
    <location>
        <begin position="406"/>
        <end position="421"/>
    </location>
</feature>
<feature type="transmembrane region" description="Helical" evidence="2">
    <location>
        <begin position="350"/>
        <end position="375"/>
    </location>
</feature>
<sequence>MYWRAKVLKFVFTLVRGPSESIQLQEVAFYDPDGKAIAVSSIENPSGSSPIAHTPERAADGHVSTKGSKWLDLNFGASKRSTLLLTLANESFLGSYELWTANDNPARDPVGWQIHLQIGESWLEVDSRVVLPPEGRFESYGRMQLPPAPFPPSSLPSTIPALVSSPSCPPPHLPHSEPKPSAPAARLGTVPTEIPSASSETSTAVTPPLARNSTGAAPASMATSPPSPATRIVASPPTPVAVITHNIGVGAATSEPATSAKGASTAHAQVAVTSSTAQLQKALLPPQKAVGTKLAGSSRPLAAPPPSSAQPARSPRVSPAHSALSALPMTARLVAELFGGSGHGTPQMPLLPLLLGVLAVTMLLCAIGVGLANLVRPRKRRRSGKYGYSKLGGIRGATEEEGAGKSPNGRAGRGSSRNGRPPVAPSELQRELLLVVQGLQRKMDQLDVARSSSAAHDGAPTPMPPAELRPTHAHLNGRSHLSNGAHTQHSAVPHRSFCAPCGAAPSALLPPSTHDAALVRYPSHPGMPVPRPTQGREASGGMAQPYTSTGLSFPPQHLARAPMHSYLPSLPATLSCAHYGLSHSDSRAAEARRLQLPSYPYLSSEGGAPCHLLALAPQAAAPPHETRGAEMLALGQCMQLPSQASSRLSAPPVLNQPAQATPSLHMPHPAHSLTQPPTAAPTATEVTLAQSVHAAPSSQPAPADAQTVAAAVLSHEMAEGPARRKPEVERATAAASATANAGSDVSTSASSCLASPSPLPPRTLPPPVLEHAPPPPLTSTILSDEQSPGASPLQPPPLPHTGAHPGERLPHSSDARGLSAVQPPTQHQQHPPPPPPPQL</sequence>
<accession>A0A7S4BDV3</accession>
<name>A0A7S4BDV3_CHRCT</name>
<reference evidence="3" key="1">
    <citation type="submission" date="2021-01" db="EMBL/GenBank/DDBJ databases">
        <authorList>
            <person name="Corre E."/>
            <person name="Pelletier E."/>
            <person name="Niang G."/>
            <person name="Scheremetjew M."/>
            <person name="Finn R."/>
            <person name="Kale V."/>
            <person name="Holt S."/>
            <person name="Cochrane G."/>
            <person name="Meng A."/>
            <person name="Brown T."/>
            <person name="Cohen L."/>
        </authorList>
    </citation>
    <scope>NUCLEOTIDE SEQUENCE</scope>
    <source>
        <strain evidence="3">CCMP645</strain>
    </source>
</reference>
<evidence type="ECO:0000313" key="3">
    <source>
        <dbReference type="EMBL" id="CAE0762723.1"/>
    </source>
</evidence>